<organism evidence="1 2">
    <name type="scientific">Streptomyces cinereoruber</name>
    <dbReference type="NCBI Taxonomy" id="67260"/>
    <lineage>
        <taxon>Bacteria</taxon>
        <taxon>Bacillati</taxon>
        <taxon>Actinomycetota</taxon>
        <taxon>Actinomycetes</taxon>
        <taxon>Kitasatosporales</taxon>
        <taxon>Streptomycetaceae</taxon>
        <taxon>Streptomyces</taxon>
    </lineage>
</organism>
<gene>
    <name evidence="1" type="ORF">GCM10010497_62910</name>
</gene>
<evidence type="ECO:0000313" key="1">
    <source>
        <dbReference type="EMBL" id="GGR50905.1"/>
    </source>
</evidence>
<reference evidence="1 2" key="1">
    <citation type="journal article" date="2014" name="Int. J. Syst. Evol. Microbiol.">
        <title>Complete genome sequence of Corynebacterium casei LMG S-19264T (=DSM 44701T), isolated from a smear-ripened cheese.</title>
        <authorList>
            <consortium name="US DOE Joint Genome Institute (JGI-PGF)"/>
            <person name="Walter F."/>
            <person name="Albersmeier A."/>
            <person name="Kalinowski J."/>
            <person name="Ruckert C."/>
        </authorList>
    </citation>
    <scope>NUCLEOTIDE SEQUENCE [LARGE SCALE GENOMIC DNA]</scope>
    <source>
        <strain evidence="1 2">JCM 4205</strain>
    </source>
</reference>
<dbReference type="AlphaFoldDB" id="A0AAV4KSH5"/>
<proteinExistence type="predicted"/>
<name>A0AAV4KSH5_9ACTN</name>
<evidence type="ECO:0000313" key="2">
    <source>
        <dbReference type="Proteomes" id="UP000642014"/>
    </source>
</evidence>
<dbReference type="Proteomes" id="UP000642014">
    <property type="component" value="Unassembled WGS sequence"/>
</dbReference>
<accession>A0AAV4KSH5</accession>
<dbReference type="EMBL" id="BMSJ01000017">
    <property type="protein sequence ID" value="GGR50905.1"/>
    <property type="molecule type" value="Genomic_DNA"/>
</dbReference>
<comment type="caution">
    <text evidence="1">The sequence shown here is derived from an EMBL/GenBank/DDBJ whole genome shotgun (WGS) entry which is preliminary data.</text>
</comment>
<protein>
    <submittedName>
        <fullName evidence="1">Uncharacterized protein</fullName>
    </submittedName>
</protein>
<sequence>MSHAHLVRAVSATEGQIIRRTCPHISSQAFQGIQEKPEEPDAAPCPESRIQRFFRPRSVMTHGAGRDGRKLP</sequence>